<evidence type="ECO:0000313" key="4">
    <source>
        <dbReference type="Proteomes" id="UP000000763"/>
    </source>
</evidence>
<organism evidence="3 4">
    <name type="scientific">Oryza sativa subsp. japonica</name>
    <name type="common">Rice</name>
    <dbReference type="NCBI Taxonomy" id="39947"/>
    <lineage>
        <taxon>Eukaryota</taxon>
        <taxon>Viridiplantae</taxon>
        <taxon>Streptophyta</taxon>
        <taxon>Embryophyta</taxon>
        <taxon>Tracheophyta</taxon>
        <taxon>Spermatophyta</taxon>
        <taxon>Magnoliopsida</taxon>
        <taxon>Liliopsida</taxon>
        <taxon>Poales</taxon>
        <taxon>Poaceae</taxon>
        <taxon>BOP clade</taxon>
        <taxon>Oryzoideae</taxon>
        <taxon>Oryzeae</taxon>
        <taxon>Oryzinae</taxon>
        <taxon>Oryza</taxon>
        <taxon>Oryza sativa</taxon>
    </lineage>
</organism>
<dbReference type="Proteomes" id="UP000000763">
    <property type="component" value="Chromosome 7"/>
</dbReference>
<feature type="region of interest" description="Disordered" evidence="1">
    <location>
        <begin position="15"/>
        <end position="39"/>
    </location>
</feature>
<proteinExistence type="predicted"/>
<evidence type="ECO:0000256" key="1">
    <source>
        <dbReference type="SAM" id="MobiDB-lite"/>
    </source>
</evidence>
<protein>
    <submittedName>
        <fullName evidence="3">Uncharacterized protein</fullName>
    </submittedName>
</protein>
<accession>Q6ZLA5</accession>
<dbReference type="AlphaFoldDB" id="Q6ZLA5"/>
<name>Q6ZLA5_ORYSJ</name>
<feature type="chain" id="PRO_5004283881" evidence="2">
    <location>
        <begin position="21"/>
        <end position="103"/>
    </location>
</feature>
<evidence type="ECO:0000256" key="2">
    <source>
        <dbReference type="SAM" id="SignalP"/>
    </source>
</evidence>
<gene>
    <name evidence="3" type="primary">OJ1065_B06.7</name>
</gene>
<reference evidence="4" key="1">
    <citation type="journal article" date="2005" name="Nature">
        <title>The map-based sequence of the rice genome.</title>
        <authorList>
            <consortium name="International rice genome sequencing project (IRGSP)"/>
            <person name="Matsumoto T."/>
            <person name="Wu J."/>
            <person name="Kanamori H."/>
            <person name="Katayose Y."/>
            <person name="Fujisawa M."/>
            <person name="Namiki N."/>
            <person name="Mizuno H."/>
            <person name="Yamamoto K."/>
            <person name="Antonio B.A."/>
            <person name="Baba T."/>
            <person name="Sakata K."/>
            <person name="Nagamura Y."/>
            <person name="Aoki H."/>
            <person name="Arikawa K."/>
            <person name="Arita K."/>
            <person name="Bito T."/>
            <person name="Chiden Y."/>
            <person name="Fujitsuka N."/>
            <person name="Fukunaka R."/>
            <person name="Hamada M."/>
            <person name="Harada C."/>
            <person name="Hayashi A."/>
            <person name="Hijishita S."/>
            <person name="Honda M."/>
            <person name="Hosokawa S."/>
            <person name="Ichikawa Y."/>
            <person name="Idonuma A."/>
            <person name="Iijima M."/>
            <person name="Ikeda M."/>
            <person name="Ikeno M."/>
            <person name="Ito K."/>
            <person name="Ito S."/>
            <person name="Ito T."/>
            <person name="Ito Y."/>
            <person name="Ito Y."/>
            <person name="Iwabuchi A."/>
            <person name="Kamiya K."/>
            <person name="Karasawa W."/>
            <person name="Kurita K."/>
            <person name="Katagiri S."/>
            <person name="Kikuta A."/>
            <person name="Kobayashi H."/>
            <person name="Kobayashi N."/>
            <person name="Machita K."/>
            <person name="Maehara T."/>
            <person name="Masukawa M."/>
            <person name="Mizubayashi T."/>
            <person name="Mukai Y."/>
            <person name="Nagasaki H."/>
            <person name="Nagata Y."/>
            <person name="Naito S."/>
            <person name="Nakashima M."/>
            <person name="Nakama Y."/>
            <person name="Nakamichi Y."/>
            <person name="Nakamura M."/>
            <person name="Meguro A."/>
            <person name="Negishi M."/>
            <person name="Ohta I."/>
            <person name="Ohta T."/>
            <person name="Okamoto M."/>
            <person name="Ono N."/>
            <person name="Saji S."/>
            <person name="Sakaguchi M."/>
            <person name="Sakai K."/>
            <person name="Shibata M."/>
            <person name="Shimokawa T."/>
            <person name="Song J."/>
            <person name="Takazaki Y."/>
            <person name="Terasawa K."/>
            <person name="Tsugane M."/>
            <person name="Tsuji K."/>
            <person name="Ueda S."/>
            <person name="Waki K."/>
            <person name="Yamagata H."/>
            <person name="Yamamoto M."/>
            <person name="Yamamoto S."/>
            <person name="Yamane H."/>
            <person name="Yoshiki S."/>
            <person name="Yoshihara R."/>
            <person name="Yukawa K."/>
            <person name="Zhong H."/>
            <person name="Yano M."/>
            <person name="Yuan Q."/>
            <person name="Ouyang S."/>
            <person name="Liu J."/>
            <person name="Jones K.M."/>
            <person name="Gansberger K."/>
            <person name="Moffat K."/>
            <person name="Hill J."/>
            <person name="Bera J."/>
            <person name="Fadrosh D."/>
            <person name="Jin S."/>
            <person name="Johri S."/>
            <person name="Kim M."/>
            <person name="Overton L."/>
            <person name="Reardon M."/>
            <person name="Tsitrin T."/>
            <person name="Vuong H."/>
            <person name="Weaver B."/>
            <person name="Ciecko A."/>
            <person name="Tallon L."/>
            <person name="Jackson J."/>
            <person name="Pai G."/>
            <person name="Aken S.V."/>
            <person name="Utterback T."/>
            <person name="Reidmuller S."/>
            <person name="Feldblyum T."/>
            <person name="Hsiao J."/>
            <person name="Zismann V."/>
            <person name="Iobst S."/>
            <person name="de Vazeille A.R."/>
            <person name="Buell C.R."/>
            <person name="Ying K."/>
            <person name="Li Y."/>
            <person name="Lu T."/>
            <person name="Huang Y."/>
            <person name="Zhao Q."/>
            <person name="Feng Q."/>
            <person name="Zhang L."/>
            <person name="Zhu J."/>
            <person name="Weng Q."/>
            <person name="Mu J."/>
            <person name="Lu Y."/>
            <person name="Fan D."/>
            <person name="Liu Y."/>
            <person name="Guan J."/>
            <person name="Zhang Y."/>
            <person name="Yu S."/>
            <person name="Liu X."/>
            <person name="Zhang Y."/>
            <person name="Hong G."/>
            <person name="Han B."/>
            <person name="Choisne N."/>
            <person name="Demange N."/>
            <person name="Orjeda G."/>
            <person name="Samain S."/>
            <person name="Cattolico L."/>
            <person name="Pelletier E."/>
            <person name="Couloux A."/>
            <person name="Segurens B."/>
            <person name="Wincker P."/>
            <person name="D'Hont A."/>
            <person name="Scarpelli C."/>
            <person name="Weissenbach J."/>
            <person name="Salanoubat M."/>
            <person name="Quetier F."/>
            <person name="Yu Y."/>
            <person name="Kim H.R."/>
            <person name="Rambo T."/>
            <person name="Currie J."/>
            <person name="Collura K."/>
            <person name="Luo M."/>
            <person name="Yang T."/>
            <person name="Ammiraju J.S.S."/>
            <person name="Engler F."/>
            <person name="Soderlund C."/>
            <person name="Wing R.A."/>
            <person name="Palmer L.E."/>
            <person name="de la Bastide M."/>
            <person name="Spiegel L."/>
            <person name="Nascimento L."/>
            <person name="Zutavern T."/>
            <person name="O'Shaughnessy A."/>
            <person name="Dike S."/>
            <person name="Dedhia N."/>
            <person name="Preston R."/>
            <person name="Balija V."/>
            <person name="McCombie W.R."/>
            <person name="Chow T."/>
            <person name="Chen H."/>
            <person name="Chung M."/>
            <person name="Chen C."/>
            <person name="Shaw J."/>
            <person name="Wu H."/>
            <person name="Hsiao K."/>
            <person name="Chao Y."/>
            <person name="Chu M."/>
            <person name="Cheng C."/>
            <person name="Hour A."/>
            <person name="Lee P."/>
            <person name="Lin S."/>
            <person name="Lin Y."/>
            <person name="Liou J."/>
            <person name="Liu S."/>
            <person name="Hsing Y."/>
            <person name="Raghuvanshi S."/>
            <person name="Mohanty A."/>
            <person name="Bharti A.K."/>
            <person name="Gaur A."/>
            <person name="Gupta V."/>
            <person name="Kumar D."/>
            <person name="Ravi V."/>
            <person name="Vij S."/>
            <person name="Kapur A."/>
            <person name="Khurana P."/>
            <person name="Khurana P."/>
            <person name="Khurana J.P."/>
            <person name="Tyagi A.K."/>
            <person name="Gaikwad K."/>
            <person name="Singh A."/>
            <person name="Dalal V."/>
            <person name="Srivastava S."/>
            <person name="Dixit A."/>
            <person name="Pal A.K."/>
            <person name="Ghazi I.A."/>
            <person name="Yadav M."/>
            <person name="Pandit A."/>
            <person name="Bhargava A."/>
            <person name="Sureshbabu K."/>
            <person name="Batra K."/>
            <person name="Sharma T.R."/>
            <person name="Mohapatra T."/>
            <person name="Singh N.K."/>
            <person name="Messing J."/>
            <person name="Nelson A.B."/>
            <person name="Fuks G."/>
            <person name="Kavchok S."/>
            <person name="Keizer G."/>
            <person name="Linton E."/>
            <person name="Llaca V."/>
            <person name="Song R."/>
            <person name="Tanyolac B."/>
            <person name="Young S."/>
            <person name="Ho-Il K."/>
            <person name="Hahn J.H."/>
            <person name="Sangsakoo G."/>
            <person name="Vanavichit A."/>
            <person name="de Mattos Luiz.A.T."/>
            <person name="Zimmer P.D."/>
            <person name="Malone G."/>
            <person name="Dellagostin O."/>
            <person name="de Oliveira A.C."/>
            <person name="Bevan M."/>
            <person name="Bancroft I."/>
            <person name="Minx P."/>
            <person name="Cordum H."/>
            <person name="Wilson R."/>
            <person name="Cheng Z."/>
            <person name="Jin W."/>
            <person name="Jiang J."/>
            <person name="Leong S.A."/>
            <person name="Iwama H."/>
            <person name="Gojobori T."/>
            <person name="Itoh T."/>
            <person name="Niimura Y."/>
            <person name="Fujii Y."/>
            <person name="Habara T."/>
            <person name="Sakai H."/>
            <person name="Sato Y."/>
            <person name="Wilson G."/>
            <person name="Kumar K."/>
            <person name="McCouch S."/>
            <person name="Juretic N."/>
            <person name="Hoen D."/>
            <person name="Wright S."/>
            <person name="Bruskiewich R."/>
            <person name="Bureau T."/>
            <person name="Miyao A."/>
            <person name="Hirochika H."/>
            <person name="Nishikawa T."/>
            <person name="Kadowaki K."/>
            <person name="Sugiura M."/>
            <person name="Burr B."/>
            <person name="Sasaki T."/>
        </authorList>
    </citation>
    <scope>NUCLEOTIDE SEQUENCE [LARGE SCALE GENOMIC DNA]</scope>
    <source>
        <strain evidence="4">cv. Nipponbare</strain>
    </source>
</reference>
<feature type="signal peptide" evidence="2">
    <location>
        <begin position="1"/>
        <end position="20"/>
    </location>
</feature>
<evidence type="ECO:0000313" key="3">
    <source>
        <dbReference type="EMBL" id="BAC83062.1"/>
    </source>
</evidence>
<keyword evidence="2" id="KW-0732">Signal</keyword>
<dbReference type="EMBL" id="AP003804">
    <property type="protein sequence ID" value="BAC83062.1"/>
    <property type="molecule type" value="Genomic_DNA"/>
</dbReference>
<reference evidence="4" key="2">
    <citation type="journal article" date="2008" name="Nucleic Acids Res.">
        <title>The rice annotation project database (RAP-DB): 2008 update.</title>
        <authorList>
            <consortium name="The rice annotation project (RAP)"/>
        </authorList>
    </citation>
    <scope>GENOME REANNOTATION</scope>
    <source>
        <strain evidence="4">cv. Nipponbare</strain>
    </source>
</reference>
<sequence>MSAAQLFYLSLFPPLSPSLASNDGESGPGMARYRVDGDGGTATTRQVDIDCIHGTTTSKRAAGKDKAAMQECHASPPPANYFKNKADYNAAAASASAGAINYK</sequence>